<name>A0A0F9MFM8_9ZZZZ</name>
<sequence>MFHCRLSMGSLVGNKSEDFYNVSTNIKGWSRPNRDFPVLFESGQNSIEVFPS</sequence>
<accession>A0A0F9MFM8</accession>
<reference evidence="1" key="1">
    <citation type="journal article" date="2015" name="Nature">
        <title>Complex archaea that bridge the gap between prokaryotes and eukaryotes.</title>
        <authorList>
            <person name="Spang A."/>
            <person name="Saw J.H."/>
            <person name="Jorgensen S.L."/>
            <person name="Zaremba-Niedzwiedzka K."/>
            <person name="Martijn J."/>
            <person name="Lind A.E."/>
            <person name="van Eijk R."/>
            <person name="Schleper C."/>
            <person name="Guy L."/>
            <person name="Ettema T.J."/>
        </authorList>
    </citation>
    <scope>NUCLEOTIDE SEQUENCE</scope>
</reference>
<dbReference type="AlphaFoldDB" id="A0A0F9MFM8"/>
<dbReference type="EMBL" id="LAZR01004885">
    <property type="protein sequence ID" value="KKN04704.1"/>
    <property type="molecule type" value="Genomic_DNA"/>
</dbReference>
<proteinExistence type="predicted"/>
<gene>
    <name evidence="1" type="ORF">LCGC14_1094770</name>
</gene>
<comment type="caution">
    <text evidence="1">The sequence shown here is derived from an EMBL/GenBank/DDBJ whole genome shotgun (WGS) entry which is preliminary data.</text>
</comment>
<protein>
    <submittedName>
        <fullName evidence="1">Uncharacterized protein</fullName>
    </submittedName>
</protein>
<organism evidence="1">
    <name type="scientific">marine sediment metagenome</name>
    <dbReference type="NCBI Taxonomy" id="412755"/>
    <lineage>
        <taxon>unclassified sequences</taxon>
        <taxon>metagenomes</taxon>
        <taxon>ecological metagenomes</taxon>
    </lineage>
</organism>
<evidence type="ECO:0000313" key="1">
    <source>
        <dbReference type="EMBL" id="KKN04704.1"/>
    </source>
</evidence>